<organism evidence="2 3">
    <name type="scientific">Caenorhabditis japonica</name>
    <dbReference type="NCBI Taxonomy" id="281687"/>
    <lineage>
        <taxon>Eukaryota</taxon>
        <taxon>Metazoa</taxon>
        <taxon>Ecdysozoa</taxon>
        <taxon>Nematoda</taxon>
        <taxon>Chromadorea</taxon>
        <taxon>Rhabditida</taxon>
        <taxon>Rhabditina</taxon>
        <taxon>Rhabditomorpha</taxon>
        <taxon>Rhabditoidea</taxon>
        <taxon>Rhabditidae</taxon>
        <taxon>Peloderinae</taxon>
        <taxon>Caenorhabditis</taxon>
    </lineage>
</organism>
<dbReference type="PANTHER" id="PTHR11567">
    <property type="entry name" value="ACID PHOSPHATASE-RELATED"/>
    <property type="match status" value="1"/>
</dbReference>
<dbReference type="EnsemblMetazoa" id="CJA20532b.1">
    <property type="protein sequence ID" value="CJA20532b.1"/>
    <property type="gene ID" value="WBGene00176104"/>
</dbReference>
<dbReference type="InterPro" id="IPR029033">
    <property type="entry name" value="His_PPase_superfam"/>
</dbReference>
<dbReference type="AlphaFoldDB" id="A0A8R1IB39"/>
<dbReference type="SUPFAM" id="SSF53254">
    <property type="entry name" value="Phosphoglycerate mutase-like"/>
    <property type="match status" value="1"/>
</dbReference>
<evidence type="ECO:0000313" key="2">
    <source>
        <dbReference type="EnsemblMetazoa" id="CJA20532b.1"/>
    </source>
</evidence>
<name>A0A8R1IB39_CAEJA</name>
<sequence length="337" mass="39003">MLGMYMSDKSRPGIDYPDVQGWPRGFMPLPIHNGIPYPEDCVVNTFCRCKRRDALMKIAHQGEQFQNYIKSKNYVDMITKISDAFNTTFDATTLWKVHDAVHTELIHFRDVVKKQPWFNDQFHEDLEEVNRQATVFTSGLFNPPVVQGINVRREILKARGGPLVNEIAARMRTKARCAKNPAKCDKYHKNLKYHVYSAHDHTVYALLSVLGIEDVVNGKDHYGQWPNYAANILIEMFHNQTDGQAYFRVLYADNEKTVPSVVTPNIKECNSKEFCDLQVLDHIAKEFRPDRPMKEFCEMLPKSEDIVHTDDDNSAAISDIKNYLYLTVFSYLIHKHI</sequence>
<comment type="similarity">
    <text evidence="1">Belongs to the histidine acid phosphatase family.</text>
</comment>
<dbReference type="InterPro" id="IPR050645">
    <property type="entry name" value="Histidine_acid_phosphatase"/>
</dbReference>
<accession>A0A8R1IB39</accession>
<protein>
    <recommendedName>
        <fullName evidence="4">Acid phosphatase</fullName>
    </recommendedName>
</protein>
<dbReference type="Gene3D" id="3.40.50.1240">
    <property type="entry name" value="Phosphoglycerate mutase-like"/>
    <property type="match status" value="1"/>
</dbReference>
<dbReference type="Proteomes" id="UP000005237">
    <property type="component" value="Unassembled WGS sequence"/>
</dbReference>
<evidence type="ECO:0000256" key="1">
    <source>
        <dbReference type="ARBA" id="ARBA00005375"/>
    </source>
</evidence>
<dbReference type="GO" id="GO:0016791">
    <property type="term" value="F:phosphatase activity"/>
    <property type="evidence" value="ECO:0007669"/>
    <property type="project" value="TreeGrafter"/>
</dbReference>
<dbReference type="Pfam" id="PF00328">
    <property type="entry name" value="His_Phos_2"/>
    <property type="match status" value="1"/>
</dbReference>
<evidence type="ECO:0008006" key="4">
    <source>
        <dbReference type="Google" id="ProtNLM"/>
    </source>
</evidence>
<evidence type="ECO:0000313" key="3">
    <source>
        <dbReference type="Proteomes" id="UP000005237"/>
    </source>
</evidence>
<proteinExistence type="inferred from homology"/>
<dbReference type="InterPro" id="IPR000560">
    <property type="entry name" value="His_Pase_clade-2"/>
</dbReference>
<keyword evidence="3" id="KW-1185">Reference proteome</keyword>
<dbReference type="CDD" id="cd07061">
    <property type="entry name" value="HP_HAP_like"/>
    <property type="match status" value="1"/>
</dbReference>
<reference evidence="2" key="2">
    <citation type="submission" date="2022-06" db="UniProtKB">
        <authorList>
            <consortium name="EnsemblMetazoa"/>
        </authorList>
    </citation>
    <scope>IDENTIFICATION</scope>
    <source>
        <strain evidence="2">DF5081</strain>
    </source>
</reference>
<dbReference type="PANTHER" id="PTHR11567:SF206">
    <property type="entry name" value="HISTIDINE ACID PHOSPHATASE-RELATED"/>
    <property type="match status" value="1"/>
</dbReference>
<reference evidence="3" key="1">
    <citation type="submission" date="2010-08" db="EMBL/GenBank/DDBJ databases">
        <authorList>
            <consortium name="Caenorhabditis japonica Sequencing Consortium"/>
            <person name="Wilson R.K."/>
        </authorList>
    </citation>
    <scope>NUCLEOTIDE SEQUENCE [LARGE SCALE GENOMIC DNA]</scope>
    <source>
        <strain evidence="3">DF5081</strain>
    </source>
</reference>